<proteinExistence type="predicted"/>
<comment type="subcellular location">
    <subcellularLocation>
        <location evidence="1">Nucleus</location>
    </subcellularLocation>
</comment>
<dbReference type="PANTHER" id="PTHR16500:SF3">
    <property type="entry name" value="BRCA2-INTERACTING TRANSCRIPTIONAL REPRESSOR EMSY"/>
    <property type="match status" value="1"/>
</dbReference>
<feature type="region of interest" description="Disordered" evidence="3">
    <location>
        <begin position="630"/>
        <end position="656"/>
    </location>
</feature>
<dbReference type="GeneID" id="107072749"/>
<gene>
    <name evidence="6" type="primary">LOC107072749</name>
</gene>
<reference evidence="6" key="1">
    <citation type="submission" date="2025-08" db="UniProtKB">
        <authorList>
            <consortium name="RefSeq"/>
        </authorList>
    </citation>
    <scope>IDENTIFICATION</scope>
    <source>
        <tissue evidence="6">Whole body</tissue>
    </source>
</reference>
<dbReference type="Gene3D" id="1.10.1240.40">
    <property type="entry name" value="ENT domain"/>
    <property type="match status" value="1"/>
</dbReference>
<sequence>MIIIIRESLNDSVSEVQNVENVFELFQKSNIIYINMDNRVYSSIRREMTRDECRKCLRYLELDAYGNMVSVLRAQGLLTSSKQRLLQELAKILHISNERHRAEVRRAVNDEKLTMIAEQLNGPNTALDWIMEGRRSTPLLPRLKARNAFTMLANSLSLATTRANEKSPIEENKEEDKDILDESKKCLKIEKVSSVEAESCNAQATINCRKRSIHETNKVLNIDKDQEKRPIKIKYQDIQQVNSAKQDLSSFSPPHNKVLVLSSNSLETLNHANENETVLEAKKEQNETTISQHQGVTLIPLSVMCAGSSLIAPSKDVLSESTNTLVSVHSTINSNTKVTTCATNSTKNKDKTTVQNKINTRLPVNTGTLDSLSSHIRNSETQSENRDIQLRPPTSKSEVANLNPCVKNLPTTVQANVKTVSSIKSAISTCARFTAPGTMVSSGPGPPIVKSVVTNLACKKLPVAIINQSAAKMRMTLNSDKTVNITNHPNKKLTTKTNVIVIQKGSNKGIMLSHAGKEVLGKVIMGGKKLSVANQQNPSTVNILPHPINLDNCNQTPTMLTTTHVDTIKTSIKEGDNNEVHLKDTGSSFKTNSSINTLEETVCRKSNEVCREVHSQVVNIANLKKLKRNEEDRTYSKTITQDNSPNNLQKEDTLSSTETNTNIFENGFQSTDINLENFECLVENGDHIPENKNNSISSITYKNEPSDS</sequence>
<keyword evidence="5" id="KW-1185">Reference proteome</keyword>
<keyword evidence="2" id="KW-0539">Nucleus</keyword>
<evidence type="ECO:0000256" key="2">
    <source>
        <dbReference type="ARBA" id="ARBA00023242"/>
    </source>
</evidence>
<evidence type="ECO:0000313" key="5">
    <source>
        <dbReference type="Proteomes" id="UP000694924"/>
    </source>
</evidence>
<dbReference type="PANTHER" id="PTHR16500">
    <property type="entry name" value="BRCA2-INTERACTING TRANSCRIPTIONAL REPRESSOR EMSY"/>
    <property type="match status" value="1"/>
</dbReference>
<evidence type="ECO:0000256" key="1">
    <source>
        <dbReference type="ARBA" id="ARBA00004123"/>
    </source>
</evidence>
<feature type="compositionally biased region" description="Polar residues" evidence="3">
    <location>
        <begin position="636"/>
        <end position="656"/>
    </location>
</feature>
<feature type="region of interest" description="Disordered" evidence="3">
    <location>
        <begin position="365"/>
        <end position="396"/>
    </location>
</feature>
<dbReference type="PROSITE" id="PS51138">
    <property type="entry name" value="ENT"/>
    <property type="match status" value="1"/>
</dbReference>
<feature type="region of interest" description="Disordered" evidence="3">
    <location>
        <begin position="686"/>
        <end position="708"/>
    </location>
</feature>
<protein>
    <submittedName>
        <fullName evidence="6">Protein EMSY isoform X1</fullName>
    </submittedName>
</protein>
<evidence type="ECO:0000313" key="6">
    <source>
        <dbReference type="RefSeq" id="XP_015188414.1"/>
    </source>
</evidence>
<evidence type="ECO:0000256" key="3">
    <source>
        <dbReference type="SAM" id="MobiDB-lite"/>
    </source>
</evidence>
<dbReference type="SUPFAM" id="SSF158639">
    <property type="entry name" value="ENT-like"/>
    <property type="match status" value="1"/>
</dbReference>
<dbReference type="RefSeq" id="XP_015188414.1">
    <property type="nucleotide sequence ID" value="XM_015332928.1"/>
</dbReference>
<feature type="domain" description="ENT" evidence="4">
    <location>
        <begin position="53"/>
        <end position="137"/>
    </location>
</feature>
<accession>A0ABM1J7H6</accession>
<dbReference type="Pfam" id="PF03735">
    <property type="entry name" value="ENT"/>
    <property type="match status" value="1"/>
</dbReference>
<dbReference type="InterPro" id="IPR036142">
    <property type="entry name" value="ENT_dom-like_sf"/>
</dbReference>
<dbReference type="InterPro" id="IPR033482">
    <property type="entry name" value="EMSY"/>
</dbReference>
<name>A0ABM1J7H6_POLDO</name>
<evidence type="ECO:0000259" key="4">
    <source>
        <dbReference type="PROSITE" id="PS51138"/>
    </source>
</evidence>
<dbReference type="InterPro" id="IPR005491">
    <property type="entry name" value="ENT_dom"/>
</dbReference>
<dbReference type="Proteomes" id="UP000694924">
    <property type="component" value="Unplaced"/>
</dbReference>
<organism evidence="5 6">
    <name type="scientific">Polistes dominula</name>
    <name type="common">European paper wasp</name>
    <name type="synonym">Vespa dominula</name>
    <dbReference type="NCBI Taxonomy" id="743375"/>
    <lineage>
        <taxon>Eukaryota</taxon>
        <taxon>Metazoa</taxon>
        <taxon>Ecdysozoa</taxon>
        <taxon>Arthropoda</taxon>
        <taxon>Hexapoda</taxon>
        <taxon>Insecta</taxon>
        <taxon>Pterygota</taxon>
        <taxon>Neoptera</taxon>
        <taxon>Endopterygota</taxon>
        <taxon>Hymenoptera</taxon>
        <taxon>Apocrita</taxon>
        <taxon>Aculeata</taxon>
        <taxon>Vespoidea</taxon>
        <taxon>Vespidae</taxon>
        <taxon>Polistinae</taxon>
        <taxon>Polistini</taxon>
        <taxon>Polistes</taxon>
    </lineage>
</organism>
<feature type="compositionally biased region" description="Polar residues" evidence="3">
    <location>
        <begin position="365"/>
        <end position="382"/>
    </location>
</feature>
<dbReference type="SMART" id="SM01191">
    <property type="entry name" value="ENT"/>
    <property type="match status" value="1"/>
</dbReference>
<feature type="compositionally biased region" description="Polar residues" evidence="3">
    <location>
        <begin position="691"/>
        <end position="708"/>
    </location>
</feature>